<dbReference type="EMBL" id="LPJX01000052">
    <property type="protein sequence ID" value="KWF61744.1"/>
    <property type="molecule type" value="Genomic_DNA"/>
</dbReference>
<dbReference type="SUPFAM" id="SSF49401">
    <property type="entry name" value="Bacterial adhesins"/>
    <property type="match status" value="1"/>
</dbReference>
<dbReference type="Gene3D" id="2.60.40.1090">
    <property type="entry name" value="Fimbrial-type adhesion domain"/>
    <property type="match status" value="1"/>
</dbReference>
<dbReference type="GO" id="GO:0009289">
    <property type="term" value="C:pilus"/>
    <property type="evidence" value="ECO:0007669"/>
    <property type="project" value="UniProtKB-SubCell"/>
</dbReference>
<dbReference type="GO" id="GO:0043709">
    <property type="term" value="P:cell adhesion involved in single-species biofilm formation"/>
    <property type="evidence" value="ECO:0007669"/>
    <property type="project" value="TreeGrafter"/>
</dbReference>
<gene>
    <name evidence="5" type="ORF">WT57_25165</name>
</gene>
<organism evidence="5 6">
    <name type="scientific">Burkholderia pseudomultivorans</name>
    <dbReference type="NCBI Taxonomy" id="1207504"/>
    <lineage>
        <taxon>Bacteria</taxon>
        <taxon>Pseudomonadati</taxon>
        <taxon>Pseudomonadota</taxon>
        <taxon>Betaproteobacteria</taxon>
        <taxon>Burkholderiales</taxon>
        <taxon>Burkholderiaceae</taxon>
        <taxon>Burkholderia</taxon>
        <taxon>Burkholderia cepacia complex</taxon>
    </lineage>
</organism>
<evidence type="ECO:0000256" key="4">
    <source>
        <dbReference type="ARBA" id="ARBA00023263"/>
    </source>
</evidence>
<comment type="similarity">
    <text evidence="2">Belongs to the fimbrial protein family.</text>
</comment>
<evidence type="ECO:0000256" key="3">
    <source>
        <dbReference type="ARBA" id="ARBA00022729"/>
    </source>
</evidence>
<evidence type="ECO:0000313" key="6">
    <source>
        <dbReference type="Proteomes" id="UP000061512"/>
    </source>
</evidence>
<evidence type="ECO:0000256" key="1">
    <source>
        <dbReference type="ARBA" id="ARBA00004561"/>
    </source>
</evidence>
<keyword evidence="3" id="KW-0732">Signal</keyword>
<dbReference type="InterPro" id="IPR008966">
    <property type="entry name" value="Adhesion_dom_sf"/>
</dbReference>
<dbReference type="InterPro" id="IPR039458">
    <property type="entry name" value="FimA-like"/>
</dbReference>
<dbReference type="PANTHER" id="PTHR33420:SF3">
    <property type="entry name" value="FIMBRIAL SUBUNIT ELFA"/>
    <property type="match status" value="1"/>
</dbReference>
<comment type="caution">
    <text evidence="5">The sequence shown here is derived from an EMBL/GenBank/DDBJ whole genome shotgun (WGS) entry which is preliminary data.</text>
</comment>
<name>A0A132EY19_9BURK</name>
<accession>A0A132EY19</accession>
<dbReference type="InterPro" id="IPR036937">
    <property type="entry name" value="Adhesion_dom_fimbrial_sf"/>
</dbReference>
<dbReference type="RefSeq" id="WP_040128514.1">
    <property type="nucleotide sequence ID" value="NZ_JADKRM010000029.1"/>
</dbReference>
<sequence>MDQFSTQGLSRALRAALLAAGLCALPAAHAADGTISVTGEIKGTTCKISGNSTGGPNFTVALPEVVASSLGSDGARTGDTQFNIALTNCQPGSGNVATYFEPGTTVNAQTGQLKNTSGTAANVEIGLLNKDRSVIKLGAVEASQNSAKVAIASGSAKLEYIAQYVAANGPAGSGSVNTSVLYSLTYQ</sequence>
<dbReference type="Pfam" id="PF16970">
    <property type="entry name" value="FimA"/>
    <property type="match status" value="1"/>
</dbReference>
<proteinExistence type="inferred from homology"/>
<evidence type="ECO:0000313" key="5">
    <source>
        <dbReference type="EMBL" id="KWF61744.1"/>
    </source>
</evidence>
<comment type="subcellular location">
    <subcellularLocation>
        <location evidence="1">Fimbrium</location>
    </subcellularLocation>
</comment>
<keyword evidence="4" id="KW-0281">Fimbrium</keyword>
<dbReference type="PANTHER" id="PTHR33420">
    <property type="entry name" value="FIMBRIAL SUBUNIT ELFA-RELATED"/>
    <property type="match status" value="1"/>
</dbReference>
<evidence type="ECO:0000256" key="2">
    <source>
        <dbReference type="ARBA" id="ARBA00006671"/>
    </source>
</evidence>
<dbReference type="AlphaFoldDB" id="A0A132EY19"/>
<reference evidence="5 6" key="1">
    <citation type="submission" date="2015-11" db="EMBL/GenBank/DDBJ databases">
        <title>Expanding the genomic diversity of Burkholderia species for the development of highly accurate diagnostics.</title>
        <authorList>
            <person name="Sahl J."/>
            <person name="Keim P."/>
            <person name="Wagner D."/>
        </authorList>
    </citation>
    <scope>NUCLEOTIDE SEQUENCE [LARGE SCALE GENOMIC DNA]</scope>
    <source>
        <strain evidence="5 6">MSMB574WGS</strain>
    </source>
</reference>
<dbReference type="Proteomes" id="UP000061512">
    <property type="component" value="Unassembled WGS sequence"/>
</dbReference>
<protein>
    <submittedName>
        <fullName evidence="5">Fimbrial protein</fullName>
    </submittedName>
</protein>
<dbReference type="InterPro" id="IPR050263">
    <property type="entry name" value="Bact_Fimbrial_Adh_Pro"/>
</dbReference>